<dbReference type="InterPro" id="IPR014729">
    <property type="entry name" value="Rossmann-like_a/b/a_fold"/>
</dbReference>
<dbReference type="PANTHER" id="PTHR23090">
    <property type="entry name" value="NH 3 /GLUTAMINE-DEPENDENT NAD + SYNTHETASE"/>
    <property type="match status" value="1"/>
</dbReference>
<organism evidence="11 12">
    <name type="scientific">Cycloclasticus pugetii</name>
    <dbReference type="NCBI Taxonomy" id="34068"/>
    <lineage>
        <taxon>Bacteria</taxon>
        <taxon>Pseudomonadati</taxon>
        <taxon>Pseudomonadota</taxon>
        <taxon>Gammaproteobacteria</taxon>
        <taxon>Thiotrichales</taxon>
        <taxon>Piscirickettsiaceae</taxon>
        <taxon>Cycloclasticus</taxon>
    </lineage>
</organism>
<dbReference type="SUPFAM" id="SSF52402">
    <property type="entry name" value="Adenine nucleotide alpha hydrolases-like"/>
    <property type="match status" value="1"/>
</dbReference>
<dbReference type="GO" id="GO:0003952">
    <property type="term" value="F:NAD+ synthase (glutamine-hydrolyzing) activity"/>
    <property type="evidence" value="ECO:0007669"/>
    <property type="project" value="UniProtKB-UniRule"/>
</dbReference>
<feature type="binding site" evidence="7">
    <location>
        <position position="170"/>
    </location>
    <ligand>
        <name>L-glutamine</name>
        <dbReference type="ChEBI" id="CHEBI:58359"/>
    </ligand>
</feature>
<feature type="domain" description="CN hydrolase" evidence="10">
    <location>
        <begin position="1"/>
        <end position="240"/>
    </location>
</feature>
<dbReference type="SUPFAM" id="SSF56317">
    <property type="entry name" value="Carbon-nitrogen hydrolase"/>
    <property type="match status" value="1"/>
</dbReference>
<dbReference type="FunFam" id="3.40.50.620:FF:000106">
    <property type="entry name" value="Glutamine-dependent NAD(+) synthetase"/>
    <property type="match status" value="1"/>
</dbReference>
<dbReference type="HAMAP" id="MF_02090">
    <property type="entry name" value="NadE_glutamine_dep"/>
    <property type="match status" value="1"/>
</dbReference>
<comment type="caution">
    <text evidence="7">Lacks conserved residue(s) required for the propagation of feature annotation.</text>
</comment>
<comment type="function">
    <text evidence="7">Catalyzes the ATP-dependent amidation of deamido-NAD to form NAD. Uses L-glutamine as a nitrogen source.</text>
</comment>
<feature type="binding site" evidence="7">
    <location>
        <position position="390"/>
    </location>
    <ligand>
        <name>ATP</name>
        <dbReference type="ChEBI" id="CHEBI:30616"/>
    </ligand>
</feature>
<evidence type="ECO:0000256" key="7">
    <source>
        <dbReference type="HAMAP-Rule" id="MF_02090"/>
    </source>
</evidence>
<dbReference type="EMBL" id="ASHL01000012">
    <property type="protein sequence ID" value="EPD12310.1"/>
    <property type="molecule type" value="Genomic_DNA"/>
</dbReference>
<feature type="binding site" evidence="7">
    <location>
        <position position="505"/>
    </location>
    <ligand>
        <name>deamido-NAD(+)</name>
        <dbReference type="ChEBI" id="CHEBI:58437"/>
        <note>ligand shared between two neighboring subunits</note>
    </ligand>
</feature>
<dbReference type="Pfam" id="PF00795">
    <property type="entry name" value="CN_hydrolase"/>
    <property type="match status" value="1"/>
</dbReference>
<feature type="active site" description="Proton acceptor; for glutaminase activity" evidence="7">
    <location>
        <position position="41"/>
    </location>
</feature>
<dbReference type="RefSeq" id="WP_015005110.1">
    <property type="nucleotide sequence ID" value="NZ_KE646811.1"/>
</dbReference>
<evidence type="ECO:0000256" key="9">
    <source>
        <dbReference type="RuleBase" id="RU003811"/>
    </source>
</evidence>
<dbReference type="GO" id="GO:0009435">
    <property type="term" value="P:NAD+ biosynthetic process"/>
    <property type="evidence" value="ECO:0007669"/>
    <property type="project" value="UniProtKB-UniRule"/>
</dbReference>
<feature type="active site" description="Nucleophile; for glutaminase activity" evidence="7">
    <location>
        <position position="144"/>
    </location>
</feature>
<feature type="binding site" evidence="7">
    <location>
        <position position="366"/>
    </location>
    <ligand>
        <name>deamido-NAD(+)</name>
        <dbReference type="ChEBI" id="CHEBI:58437"/>
        <note>ligand shared between two neighboring subunits</note>
    </ligand>
</feature>
<comment type="catalytic activity">
    <reaction evidence="7 8">
        <text>deamido-NAD(+) + L-glutamine + ATP + H2O = L-glutamate + AMP + diphosphate + NAD(+) + H(+)</text>
        <dbReference type="Rhea" id="RHEA:24384"/>
        <dbReference type="ChEBI" id="CHEBI:15377"/>
        <dbReference type="ChEBI" id="CHEBI:15378"/>
        <dbReference type="ChEBI" id="CHEBI:29985"/>
        <dbReference type="ChEBI" id="CHEBI:30616"/>
        <dbReference type="ChEBI" id="CHEBI:33019"/>
        <dbReference type="ChEBI" id="CHEBI:57540"/>
        <dbReference type="ChEBI" id="CHEBI:58359"/>
        <dbReference type="ChEBI" id="CHEBI:58437"/>
        <dbReference type="ChEBI" id="CHEBI:456215"/>
        <dbReference type="EC" id="6.3.5.1"/>
    </reaction>
</comment>
<dbReference type="Proteomes" id="UP000015462">
    <property type="component" value="Unassembled WGS sequence"/>
</dbReference>
<dbReference type="InterPro" id="IPR022310">
    <property type="entry name" value="NAD/GMP_synthase"/>
</dbReference>
<dbReference type="GO" id="GO:0005524">
    <property type="term" value="F:ATP binding"/>
    <property type="evidence" value="ECO:0007669"/>
    <property type="project" value="UniProtKB-UniRule"/>
</dbReference>
<evidence type="ECO:0000256" key="3">
    <source>
        <dbReference type="ARBA" id="ARBA00022598"/>
    </source>
</evidence>
<feature type="binding site" evidence="7">
    <location>
        <begin position="283"/>
        <end position="290"/>
    </location>
    <ligand>
        <name>ATP</name>
        <dbReference type="ChEBI" id="CHEBI:30616"/>
    </ligand>
</feature>
<evidence type="ECO:0000256" key="5">
    <source>
        <dbReference type="ARBA" id="ARBA00022840"/>
    </source>
</evidence>
<protein>
    <recommendedName>
        <fullName evidence="7 8">Glutamine-dependent NAD(+) synthetase</fullName>
        <ecNumber evidence="7 8">6.3.5.1</ecNumber>
    </recommendedName>
    <alternativeName>
        <fullName evidence="7 8">NAD(+) synthase [glutamine-hydrolyzing]</fullName>
    </alternativeName>
</protein>
<dbReference type="PROSITE" id="PS50263">
    <property type="entry name" value="CN_HYDROLASE"/>
    <property type="match status" value="1"/>
</dbReference>
<dbReference type="CDD" id="cd00553">
    <property type="entry name" value="NAD_synthase"/>
    <property type="match status" value="1"/>
</dbReference>
<dbReference type="GO" id="GO:0004359">
    <property type="term" value="F:glutaminase activity"/>
    <property type="evidence" value="ECO:0007669"/>
    <property type="project" value="InterPro"/>
</dbReference>
<accession>A0AB33YZE7</accession>
<dbReference type="InterPro" id="IPR003010">
    <property type="entry name" value="C-N_Hydrolase"/>
</dbReference>
<evidence type="ECO:0000256" key="8">
    <source>
        <dbReference type="PIRNR" id="PIRNR006630"/>
    </source>
</evidence>
<dbReference type="GO" id="GO:0008795">
    <property type="term" value="F:NAD+ synthase activity"/>
    <property type="evidence" value="ECO:0007669"/>
    <property type="project" value="UniProtKB-UniRule"/>
</dbReference>
<dbReference type="Gene3D" id="3.60.110.10">
    <property type="entry name" value="Carbon-nitrogen hydrolase"/>
    <property type="match status" value="1"/>
</dbReference>
<dbReference type="EC" id="6.3.5.1" evidence="7 8"/>
<dbReference type="PIRSF" id="PIRSF006630">
    <property type="entry name" value="NADS_GAT"/>
    <property type="match status" value="1"/>
</dbReference>
<feature type="active site" description="For glutaminase activity" evidence="7">
    <location>
        <position position="108"/>
    </location>
</feature>
<comment type="similarity">
    <text evidence="9">Belongs to the NAD synthetase family.</text>
</comment>
<keyword evidence="6 7" id="KW-0520">NAD</keyword>
<dbReference type="Gene3D" id="3.40.50.620">
    <property type="entry name" value="HUPs"/>
    <property type="match status" value="1"/>
</dbReference>
<keyword evidence="12" id="KW-1185">Reference proteome</keyword>
<dbReference type="CDD" id="cd07570">
    <property type="entry name" value="GAT_Gln-NAD-synth"/>
    <property type="match status" value="1"/>
</dbReference>
<gene>
    <name evidence="7" type="primary">nadE</name>
    <name evidence="11" type="ORF">L196_10919</name>
</gene>
<name>A0AB33YZE7_9GAMM</name>
<keyword evidence="4 7" id="KW-0547">Nucleotide-binding</keyword>
<evidence type="ECO:0000256" key="4">
    <source>
        <dbReference type="ARBA" id="ARBA00022741"/>
    </source>
</evidence>
<feature type="binding site" evidence="7">
    <location>
        <position position="176"/>
    </location>
    <ligand>
        <name>L-glutamine</name>
        <dbReference type="ChEBI" id="CHEBI:58359"/>
    </ligand>
</feature>
<proteinExistence type="inferred from homology"/>
<feature type="binding site" evidence="7">
    <location>
        <position position="395"/>
    </location>
    <ligand>
        <name>deamido-NAD(+)</name>
        <dbReference type="ChEBI" id="CHEBI:58437"/>
        <note>ligand shared between two neighboring subunits</note>
    </ligand>
</feature>
<evidence type="ECO:0000256" key="2">
    <source>
        <dbReference type="ARBA" id="ARBA00007145"/>
    </source>
</evidence>
<dbReference type="Pfam" id="PF02540">
    <property type="entry name" value="NAD_synthase"/>
    <property type="match status" value="1"/>
</dbReference>
<evidence type="ECO:0000259" key="10">
    <source>
        <dbReference type="PROSITE" id="PS50263"/>
    </source>
</evidence>
<evidence type="ECO:0000313" key="12">
    <source>
        <dbReference type="Proteomes" id="UP000015462"/>
    </source>
</evidence>
<feature type="binding site" evidence="7">
    <location>
        <position position="114"/>
    </location>
    <ligand>
        <name>L-glutamine</name>
        <dbReference type="ChEBI" id="CHEBI:58359"/>
    </ligand>
</feature>
<dbReference type="PANTHER" id="PTHR23090:SF9">
    <property type="entry name" value="GLUTAMINE-DEPENDENT NAD(+) SYNTHETASE"/>
    <property type="match status" value="1"/>
</dbReference>
<evidence type="ECO:0000256" key="1">
    <source>
        <dbReference type="ARBA" id="ARBA00005188"/>
    </source>
</evidence>
<keyword evidence="5 7" id="KW-0067">ATP-binding</keyword>
<dbReference type="InterPro" id="IPR014445">
    <property type="entry name" value="Gln-dep_NAD_synthase"/>
</dbReference>
<dbReference type="NCBIfam" id="NF010588">
    <property type="entry name" value="PRK13981.1"/>
    <property type="match status" value="1"/>
</dbReference>
<dbReference type="InterPro" id="IPR036526">
    <property type="entry name" value="C-N_Hydrolase_sf"/>
</dbReference>
<evidence type="ECO:0000313" key="11">
    <source>
        <dbReference type="EMBL" id="EPD12310.1"/>
    </source>
</evidence>
<dbReference type="NCBIfam" id="TIGR00552">
    <property type="entry name" value="nadE"/>
    <property type="match status" value="1"/>
</dbReference>
<dbReference type="GO" id="GO:0005737">
    <property type="term" value="C:cytoplasm"/>
    <property type="evidence" value="ECO:0007669"/>
    <property type="project" value="InterPro"/>
</dbReference>
<comment type="pathway">
    <text evidence="1 7 8">Cofactor biosynthesis; NAD(+) biosynthesis; NAD(+) from deamido-NAD(+) (L-Gln route): step 1/1.</text>
</comment>
<comment type="similarity">
    <text evidence="2 7 8">In the C-terminal section; belongs to the NAD synthetase family.</text>
</comment>
<evidence type="ECO:0000256" key="6">
    <source>
        <dbReference type="ARBA" id="ARBA00023027"/>
    </source>
</evidence>
<dbReference type="InterPro" id="IPR003694">
    <property type="entry name" value="NAD_synthase"/>
</dbReference>
<sequence>MKLALVQFNPIVGDLVGNANRILEFCQQAVSEQALAIVFPELAITGYPPEDLLLRNDFLNGVEKQLERISSECPLLTIVIGYPEKGEGVLFNSVAVLQAGELVANYRKQQLPNYGVFDEKRYFQAGAQACTFKLGSEVIGLSVCEDIWSSSVCDQLRQSDATLILNLNASPFEINKAEKRERTVCSRVKETGLPIIYLNQVGGQDELVFDGSSFVMNAAGKVVQRSAAFVESINYIDLDSLRNSTLEAKQDAQLPELESIYQALVLGVRDYVTKNGFKGAVLGLSGGIDSALVLAVAADALGGDSVEVVLMPSKYTADMSNEDAIKQAEALGVKHQTISIEPAVNAFSAMLEPAFEGLNADVTEENIQARSRGVVLMAISNKKRKILLTTGNKSEMSVGYATLYGDMAGGFAPIKDVPKMMVYALAKYRNEQSPVIPDRVIERPPSAELAPDQKDEDSLPPYPVLDDILERYVERDQSRREILDAGYEPAIVDRVLRLVEQNEYKRRQAPPGVKITSRAFGRERRFPMTSGFNKVLFSDD</sequence>
<keyword evidence="3 7" id="KW-0436">Ligase</keyword>
<reference evidence="11 12" key="1">
    <citation type="journal article" date="2013" name="Genome Announc.">
        <title>Genome Sequence of the Pyrene- and Fluoranthene-Degrading Bacterium Cycloclasticus sp. Strain PY97M.</title>
        <authorList>
            <person name="Cui Z."/>
            <person name="Xu G."/>
            <person name="Li Q."/>
            <person name="Gao W."/>
            <person name="Zheng L."/>
        </authorList>
    </citation>
    <scope>NUCLEOTIDE SEQUENCE [LARGE SCALE GENOMIC DNA]</scope>
    <source>
        <strain evidence="11 12">PY97M</strain>
    </source>
</reference>
<comment type="caution">
    <text evidence="11">The sequence shown here is derived from an EMBL/GenBank/DDBJ whole genome shotgun (WGS) entry which is preliminary data.</text>
</comment>
<dbReference type="AlphaFoldDB" id="A0AB33YZE7"/>